<feature type="compositionally biased region" description="Polar residues" evidence="6">
    <location>
        <begin position="149"/>
        <end position="161"/>
    </location>
</feature>
<evidence type="ECO:0000256" key="3">
    <source>
        <dbReference type="ARBA" id="ARBA00023013"/>
    </source>
</evidence>
<dbReference type="OMA" id="NFNFGAG"/>
<name>A0A3B4BSJ4_PYGNA</name>
<dbReference type="Pfam" id="PF02234">
    <property type="entry name" value="CDI"/>
    <property type="match status" value="1"/>
</dbReference>
<dbReference type="OrthoDB" id="6373236at2759"/>
<dbReference type="GO" id="GO:0004861">
    <property type="term" value="F:cyclin-dependent protein serine/threonine kinase inhibitor activity"/>
    <property type="evidence" value="ECO:0007669"/>
    <property type="project" value="InterPro"/>
</dbReference>
<dbReference type="InterPro" id="IPR003175">
    <property type="entry name" value="CDI_dom"/>
</dbReference>
<dbReference type="Proteomes" id="UP001501920">
    <property type="component" value="Chromosome 11"/>
</dbReference>
<evidence type="ECO:0000256" key="5">
    <source>
        <dbReference type="ARBA" id="ARBA00023306"/>
    </source>
</evidence>
<evidence type="ECO:0000313" key="8">
    <source>
        <dbReference type="Ensembl" id="ENSPNAP00000002618.1"/>
    </source>
</evidence>
<feature type="region of interest" description="Disordered" evidence="6">
    <location>
        <begin position="196"/>
        <end position="224"/>
    </location>
</feature>
<keyword evidence="5" id="KW-0131">Cell cycle</keyword>
<comment type="similarity">
    <text evidence="2">Belongs to the CDI family.</text>
</comment>
<dbReference type="STRING" id="42514.ENSPNAP00000002618"/>
<evidence type="ECO:0000256" key="2">
    <source>
        <dbReference type="ARBA" id="ARBA00006726"/>
    </source>
</evidence>
<proteinExistence type="inferred from homology"/>
<evidence type="ECO:0000259" key="7">
    <source>
        <dbReference type="Pfam" id="PF02234"/>
    </source>
</evidence>
<dbReference type="GO" id="GO:0045930">
    <property type="term" value="P:negative regulation of mitotic cell cycle"/>
    <property type="evidence" value="ECO:0007669"/>
    <property type="project" value="TreeGrafter"/>
</dbReference>
<protein>
    <recommendedName>
        <fullName evidence="7">Cyclin-dependent kinase inhibitor domain-containing protein</fullName>
    </recommendedName>
</protein>
<dbReference type="CTD" id="100004175"/>
<evidence type="ECO:0000313" key="9">
    <source>
        <dbReference type="Proteomes" id="UP001501920"/>
    </source>
</evidence>
<comment type="subcellular location">
    <subcellularLocation>
        <location evidence="1">Nucleus</location>
    </subcellularLocation>
</comment>
<evidence type="ECO:0000256" key="6">
    <source>
        <dbReference type="SAM" id="MobiDB-lite"/>
    </source>
</evidence>
<keyword evidence="9" id="KW-1185">Reference proteome</keyword>
<dbReference type="GO" id="GO:0005634">
    <property type="term" value="C:nucleus"/>
    <property type="evidence" value="ECO:0007669"/>
    <property type="project" value="UniProtKB-SubCell"/>
</dbReference>
<keyword evidence="3" id="KW-0649">Protein kinase inhibitor</keyword>
<reference evidence="8 9" key="1">
    <citation type="submission" date="2020-10" db="EMBL/GenBank/DDBJ databases">
        <title>Pygocentrus nattereri (red-bellied piranha) genome, fPygNat1, primary haplotype.</title>
        <authorList>
            <person name="Myers G."/>
            <person name="Meyer A."/>
            <person name="Karagic N."/>
            <person name="Pippel M."/>
            <person name="Winkler S."/>
            <person name="Tracey A."/>
            <person name="Wood J."/>
            <person name="Formenti G."/>
            <person name="Howe K."/>
            <person name="Fedrigo O."/>
            <person name="Jarvis E.D."/>
        </authorList>
    </citation>
    <scope>NUCLEOTIDE SEQUENCE [LARGE SCALE GENOMIC DNA]</scope>
</reference>
<feature type="region of interest" description="Disordered" evidence="6">
    <location>
        <begin position="1"/>
        <end position="41"/>
    </location>
</feature>
<sequence>MSTAQFSSGSRSILGTLASSSSSSSRSFPLIRRDTPPPPHARVCRSLFGPVDHEELNREMKEKLHEIAERDQRRWNFNFGAGVPLPGEYEWEETPGETSPAFYQECVRVGKRSRAEKASQTPAQRPREEEKDFDSNRRESFRELRAGSSERTAPEKSSGSRTLAGRLTCRGVLRKRPSSALNTTLITDFYVKRRNSGGTTRCERISRKSLPPAAEDQTPRKRIR</sequence>
<dbReference type="GeneID" id="108438140"/>
<dbReference type="InterPro" id="IPR044898">
    <property type="entry name" value="CDI_dom_sf"/>
</dbReference>
<feature type="region of interest" description="Disordered" evidence="6">
    <location>
        <begin position="113"/>
        <end position="163"/>
    </location>
</feature>
<feature type="compositionally biased region" description="Polar residues" evidence="6">
    <location>
        <begin position="1"/>
        <end position="13"/>
    </location>
</feature>
<dbReference type="RefSeq" id="XP_017571220.1">
    <property type="nucleotide sequence ID" value="XM_017715731.2"/>
</dbReference>
<dbReference type="PANTHER" id="PTHR10265">
    <property type="entry name" value="CYCLIN-DEPENDENT KINASE INHIBITOR 1"/>
    <property type="match status" value="1"/>
</dbReference>
<evidence type="ECO:0000256" key="1">
    <source>
        <dbReference type="ARBA" id="ARBA00004123"/>
    </source>
</evidence>
<reference evidence="8" key="3">
    <citation type="submission" date="2025-09" db="UniProtKB">
        <authorList>
            <consortium name="Ensembl"/>
        </authorList>
    </citation>
    <scope>IDENTIFICATION</scope>
</reference>
<reference evidence="8" key="2">
    <citation type="submission" date="2025-08" db="UniProtKB">
        <authorList>
            <consortium name="Ensembl"/>
        </authorList>
    </citation>
    <scope>IDENTIFICATION</scope>
</reference>
<feature type="domain" description="Cyclin-dependent kinase inhibitor" evidence="7">
    <location>
        <begin position="46"/>
        <end position="93"/>
    </location>
</feature>
<keyword evidence="4" id="KW-0539">Nucleus</keyword>
<dbReference type="Ensembl" id="ENSPNAT00000010138.2">
    <property type="protein sequence ID" value="ENSPNAP00000002618.1"/>
    <property type="gene ID" value="ENSPNAG00000008955.2"/>
</dbReference>
<feature type="compositionally biased region" description="Basic and acidic residues" evidence="6">
    <location>
        <begin position="125"/>
        <end position="145"/>
    </location>
</feature>
<organism evidence="8 9">
    <name type="scientific">Pygocentrus nattereri</name>
    <name type="common">Red-bellied piranha</name>
    <dbReference type="NCBI Taxonomy" id="42514"/>
    <lineage>
        <taxon>Eukaryota</taxon>
        <taxon>Metazoa</taxon>
        <taxon>Chordata</taxon>
        <taxon>Craniata</taxon>
        <taxon>Vertebrata</taxon>
        <taxon>Euteleostomi</taxon>
        <taxon>Actinopterygii</taxon>
        <taxon>Neopterygii</taxon>
        <taxon>Teleostei</taxon>
        <taxon>Ostariophysi</taxon>
        <taxon>Characiformes</taxon>
        <taxon>Characoidei</taxon>
        <taxon>Pygocentrus</taxon>
    </lineage>
</organism>
<evidence type="ECO:0000256" key="4">
    <source>
        <dbReference type="ARBA" id="ARBA00023242"/>
    </source>
</evidence>
<dbReference type="Gene3D" id="4.10.365.10">
    <property type="entry name" value="p27"/>
    <property type="match status" value="1"/>
</dbReference>
<accession>A0A3B4BSJ4</accession>
<dbReference type="RefSeq" id="XP_017571219.1">
    <property type="nucleotide sequence ID" value="XM_017715730.2"/>
</dbReference>
<dbReference type="PANTHER" id="PTHR10265:SF44">
    <property type="entry name" value="CYCLIN-DEPENDENT KINASE INHIBITOR 1C"/>
    <property type="match status" value="1"/>
</dbReference>
<dbReference type="AlphaFoldDB" id="A0A3B4BSJ4"/>
<dbReference type="GeneTree" id="ENSGT00940000162677"/>